<dbReference type="GO" id="GO:0004151">
    <property type="term" value="F:dihydroorotase activity"/>
    <property type="evidence" value="ECO:0007669"/>
    <property type="project" value="TreeGrafter"/>
</dbReference>
<evidence type="ECO:0000256" key="3">
    <source>
        <dbReference type="ARBA" id="ARBA00022840"/>
    </source>
</evidence>
<evidence type="ECO:0000256" key="2">
    <source>
        <dbReference type="ARBA" id="ARBA00022741"/>
    </source>
</evidence>
<dbReference type="GO" id="GO:0004070">
    <property type="term" value="F:aspartate carbamoyltransferase activity"/>
    <property type="evidence" value="ECO:0007669"/>
    <property type="project" value="TreeGrafter"/>
</dbReference>
<accession>A0A6A4VSE1</accession>
<sequence>MFHDRWEVETVEWAYENIAEQGATDKELNSMADYLSRQQLDLVINLPMRSGGARRVSSFQTQGYRTRRMAVDYGVCLVTDVKCAKLLVEPLGRYM</sequence>
<dbReference type="PANTHER" id="PTHR11405">
    <property type="entry name" value="CARBAMOYLTRANSFERASE FAMILY MEMBER"/>
    <property type="match status" value="1"/>
</dbReference>
<dbReference type="EMBL" id="VIIS01001683">
    <property type="protein sequence ID" value="KAF0294524.1"/>
    <property type="molecule type" value="Genomic_DNA"/>
</dbReference>
<dbReference type="PROSITE" id="PS51855">
    <property type="entry name" value="MGS"/>
    <property type="match status" value="1"/>
</dbReference>
<evidence type="ECO:0000259" key="4">
    <source>
        <dbReference type="PROSITE" id="PS51855"/>
    </source>
</evidence>
<evidence type="ECO:0000313" key="5">
    <source>
        <dbReference type="EMBL" id="KAF0294524.1"/>
    </source>
</evidence>
<dbReference type="SUPFAM" id="SSF52335">
    <property type="entry name" value="Methylglyoxal synthase-like"/>
    <property type="match status" value="1"/>
</dbReference>
<protein>
    <submittedName>
        <fullName evidence="5">CAD protein</fullName>
    </submittedName>
</protein>
<dbReference type="GO" id="GO:0004088">
    <property type="term" value="F:carbamoyl-phosphate synthase (glutamine-hydrolyzing) activity"/>
    <property type="evidence" value="ECO:0007669"/>
    <property type="project" value="TreeGrafter"/>
</dbReference>
<dbReference type="InterPro" id="IPR036914">
    <property type="entry name" value="MGS-like_dom_sf"/>
</dbReference>
<proteinExistence type="predicted"/>
<evidence type="ECO:0000313" key="6">
    <source>
        <dbReference type="Proteomes" id="UP000440578"/>
    </source>
</evidence>
<organism evidence="5 6">
    <name type="scientific">Amphibalanus amphitrite</name>
    <name type="common">Striped barnacle</name>
    <name type="synonym">Balanus amphitrite</name>
    <dbReference type="NCBI Taxonomy" id="1232801"/>
    <lineage>
        <taxon>Eukaryota</taxon>
        <taxon>Metazoa</taxon>
        <taxon>Ecdysozoa</taxon>
        <taxon>Arthropoda</taxon>
        <taxon>Crustacea</taxon>
        <taxon>Multicrustacea</taxon>
        <taxon>Cirripedia</taxon>
        <taxon>Thoracica</taxon>
        <taxon>Thoracicalcarea</taxon>
        <taxon>Balanomorpha</taxon>
        <taxon>Balanoidea</taxon>
        <taxon>Balanidae</taxon>
        <taxon>Amphibalaninae</taxon>
        <taxon>Amphibalanus</taxon>
    </lineage>
</organism>
<dbReference type="OrthoDB" id="434at2759"/>
<evidence type="ECO:0000256" key="1">
    <source>
        <dbReference type="ARBA" id="ARBA00022598"/>
    </source>
</evidence>
<name>A0A6A4VSE1_AMPAM</name>
<feature type="domain" description="MGS-like" evidence="4">
    <location>
        <begin position="1"/>
        <end position="95"/>
    </location>
</feature>
<dbReference type="GO" id="GO:0006228">
    <property type="term" value="P:UTP biosynthetic process"/>
    <property type="evidence" value="ECO:0007669"/>
    <property type="project" value="TreeGrafter"/>
</dbReference>
<dbReference type="Proteomes" id="UP000440578">
    <property type="component" value="Unassembled WGS sequence"/>
</dbReference>
<dbReference type="PANTHER" id="PTHR11405:SF5">
    <property type="entry name" value="CAD PROTEIN"/>
    <property type="match status" value="1"/>
</dbReference>
<dbReference type="GO" id="GO:0019240">
    <property type="term" value="P:citrulline biosynthetic process"/>
    <property type="evidence" value="ECO:0007669"/>
    <property type="project" value="TreeGrafter"/>
</dbReference>
<dbReference type="Pfam" id="PF02142">
    <property type="entry name" value="MGS"/>
    <property type="match status" value="1"/>
</dbReference>
<keyword evidence="6" id="KW-1185">Reference proteome</keyword>
<keyword evidence="3" id="KW-0067">ATP-binding</keyword>
<dbReference type="AlphaFoldDB" id="A0A6A4VSE1"/>
<dbReference type="GO" id="GO:0006207">
    <property type="term" value="P:'de novo' pyrimidine nucleobase biosynthetic process"/>
    <property type="evidence" value="ECO:0007669"/>
    <property type="project" value="TreeGrafter"/>
</dbReference>
<dbReference type="InterPro" id="IPR011607">
    <property type="entry name" value="MGS-like_dom"/>
</dbReference>
<keyword evidence="2" id="KW-0547">Nucleotide-binding</keyword>
<dbReference type="GO" id="GO:0005524">
    <property type="term" value="F:ATP binding"/>
    <property type="evidence" value="ECO:0007669"/>
    <property type="project" value="UniProtKB-KW"/>
</dbReference>
<reference evidence="5 6" key="1">
    <citation type="submission" date="2019-07" db="EMBL/GenBank/DDBJ databases">
        <title>Draft genome assembly of a fouling barnacle, Amphibalanus amphitrite (Darwin, 1854): The first reference genome for Thecostraca.</title>
        <authorList>
            <person name="Kim W."/>
        </authorList>
    </citation>
    <scope>NUCLEOTIDE SEQUENCE [LARGE SCALE GENOMIC DNA]</scope>
    <source>
        <strain evidence="5">SNU_AA5</strain>
        <tissue evidence="5">Soma without cirri and trophi</tissue>
    </source>
</reference>
<gene>
    <name evidence="5" type="primary">r_0</name>
    <name evidence="5" type="ORF">FJT64_007835</name>
</gene>
<comment type="caution">
    <text evidence="5">The sequence shown here is derived from an EMBL/GenBank/DDBJ whole genome shotgun (WGS) entry which is preliminary data.</text>
</comment>
<dbReference type="GO" id="GO:0005829">
    <property type="term" value="C:cytosol"/>
    <property type="evidence" value="ECO:0007669"/>
    <property type="project" value="TreeGrafter"/>
</dbReference>
<dbReference type="GO" id="GO:0006541">
    <property type="term" value="P:glutamine metabolic process"/>
    <property type="evidence" value="ECO:0007669"/>
    <property type="project" value="TreeGrafter"/>
</dbReference>
<keyword evidence="1" id="KW-0436">Ligase</keyword>
<dbReference type="Gene3D" id="3.40.50.1380">
    <property type="entry name" value="Methylglyoxal synthase-like domain"/>
    <property type="match status" value="1"/>
</dbReference>